<sequence>MYLLRVVIGSGDVPTSELPREDLALCNDPVRVALQAIVPKCDAKDILERTSGMAPGTMRILGNNGDGACRDGEATQAPGTGSTGGATYPWDSRRAGKRPQSPSPPKSHNPRRPPSPPRIAA</sequence>
<evidence type="ECO:0000256" key="1">
    <source>
        <dbReference type="SAM" id="MobiDB-lite"/>
    </source>
</evidence>
<name>A0A6G1CVF1_9ORYZ</name>
<feature type="region of interest" description="Disordered" evidence="1">
    <location>
        <begin position="55"/>
        <end position="121"/>
    </location>
</feature>
<reference evidence="2 3" key="1">
    <citation type="submission" date="2019-11" db="EMBL/GenBank/DDBJ databases">
        <title>Whole genome sequence of Oryza granulata.</title>
        <authorList>
            <person name="Li W."/>
        </authorList>
    </citation>
    <scope>NUCLEOTIDE SEQUENCE [LARGE SCALE GENOMIC DNA]</scope>
    <source>
        <strain evidence="3">cv. Menghai</strain>
        <tissue evidence="2">Leaf</tissue>
    </source>
</reference>
<comment type="caution">
    <text evidence="2">The sequence shown here is derived from an EMBL/GenBank/DDBJ whole genome shotgun (WGS) entry which is preliminary data.</text>
</comment>
<dbReference type="EMBL" id="SPHZ02000008">
    <property type="protein sequence ID" value="KAF0904071.1"/>
    <property type="molecule type" value="Genomic_DNA"/>
</dbReference>
<organism evidence="2 3">
    <name type="scientific">Oryza meyeriana var. granulata</name>
    <dbReference type="NCBI Taxonomy" id="110450"/>
    <lineage>
        <taxon>Eukaryota</taxon>
        <taxon>Viridiplantae</taxon>
        <taxon>Streptophyta</taxon>
        <taxon>Embryophyta</taxon>
        <taxon>Tracheophyta</taxon>
        <taxon>Spermatophyta</taxon>
        <taxon>Magnoliopsida</taxon>
        <taxon>Liliopsida</taxon>
        <taxon>Poales</taxon>
        <taxon>Poaceae</taxon>
        <taxon>BOP clade</taxon>
        <taxon>Oryzoideae</taxon>
        <taxon>Oryzeae</taxon>
        <taxon>Oryzinae</taxon>
        <taxon>Oryza</taxon>
        <taxon>Oryza meyeriana</taxon>
    </lineage>
</organism>
<proteinExistence type="predicted"/>
<dbReference type="AlphaFoldDB" id="A0A6G1CVF1"/>
<dbReference type="Proteomes" id="UP000479710">
    <property type="component" value="Unassembled WGS sequence"/>
</dbReference>
<feature type="compositionally biased region" description="Pro residues" evidence="1">
    <location>
        <begin position="101"/>
        <end position="121"/>
    </location>
</feature>
<evidence type="ECO:0000313" key="2">
    <source>
        <dbReference type="EMBL" id="KAF0904071.1"/>
    </source>
</evidence>
<keyword evidence="3" id="KW-1185">Reference proteome</keyword>
<accession>A0A6G1CVF1</accession>
<protein>
    <submittedName>
        <fullName evidence="2">Uncharacterized protein</fullName>
    </submittedName>
</protein>
<evidence type="ECO:0000313" key="3">
    <source>
        <dbReference type="Proteomes" id="UP000479710"/>
    </source>
</evidence>
<gene>
    <name evidence="2" type="ORF">E2562_031749</name>
</gene>